<reference evidence="5" key="1">
    <citation type="submission" date="2022-11" db="UniProtKB">
        <authorList>
            <consortium name="WormBaseParasite"/>
        </authorList>
    </citation>
    <scope>IDENTIFICATION</scope>
</reference>
<keyword evidence="1" id="KW-0805">Transcription regulation</keyword>
<keyword evidence="2" id="KW-0804">Transcription</keyword>
<name>A0A914RKP3_PAREQ</name>
<protein>
    <submittedName>
        <fullName evidence="5">NR LBD domain-containing protein</fullName>
    </submittedName>
</protein>
<dbReference type="SUPFAM" id="SSF48508">
    <property type="entry name" value="Nuclear receptor ligand-binding domain"/>
    <property type="match status" value="1"/>
</dbReference>
<evidence type="ECO:0000256" key="3">
    <source>
        <dbReference type="ARBA" id="ARBA00023170"/>
    </source>
</evidence>
<accession>A0A914RKP3</accession>
<sequence>MLLLNAITLFSPDRSNLKNTEVIRAKQLEYYQLLRTFVDVYLCSYLNFLCSPMEAHQAYDMLLGKLSPAEILLIRNRMFCSQYLIYIDSVQVCLSFTPRAP</sequence>
<keyword evidence="4" id="KW-1185">Reference proteome</keyword>
<evidence type="ECO:0000256" key="2">
    <source>
        <dbReference type="ARBA" id="ARBA00023163"/>
    </source>
</evidence>
<dbReference type="InterPro" id="IPR035500">
    <property type="entry name" value="NHR-like_dom_sf"/>
</dbReference>
<evidence type="ECO:0000313" key="5">
    <source>
        <dbReference type="WBParaSite" id="PEQ_0000535701-mRNA-1"/>
    </source>
</evidence>
<dbReference type="WBParaSite" id="PEQ_0000535701-mRNA-1">
    <property type="protein sequence ID" value="PEQ_0000535701-mRNA-1"/>
    <property type="gene ID" value="PEQ_0000535701"/>
</dbReference>
<keyword evidence="3" id="KW-0675">Receptor</keyword>
<dbReference type="Proteomes" id="UP000887564">
    <property type="component" value="Unplaced"/>
</dbReference>
<evidence type="ECO:0000313" key="4">
    <source>
        <dbReference type="Proteomes" id="UP000887564"/>
    </source>
</evidence>
<proteinExistence type="predicted"/>
<dbReference type="Gene3D" id="1.10.565.10">
    <property type="entry name" value="Retinoid X Receptor"/>
    <property type="match status" value="1"/>
</dbReference>
<organism evidence="4 5">
    <name type="scientific">Parascaris equorum</name>
    <name type="common">Equine roundworm</name>
    <dbReference type="NCBI Taxonomy" id="6256"/>
    <lineage>
        <taxon>Eukaryota</taxon>
        <taxon>Metazoa</taxon>
        <taxon>Ecdysozoa</taxon>
        <taxon>Nematoda</taxon>
        <taxon>Chromadorea</taxon>
        <taxon>Rhabditida</taxon>
        <taxon>Spirurina</taxon>
        <taxon>Ascaridomorpha</taxon>
        <taxon>Ascaridoidea</taxon>
        <taxon>Ascarididae</taxon>
        <taxon>Parascaris</taxon>
    </lineage>
</organism>
<evidence type="ECO:0000256" key="1">
    <source>
        <dbReference type="ARBA" id="ARBA00023015"/>
    </source>
</evidence>
<dbReference type="AlphaFoldDB" id="A0A914RKP3"/>